<evidence type="ECO:0000313" key="3">
    <source>
        <dbReference type="Proteomes" id="UP000037035"/>
    </source>
</evidence>
<dbReference type="Proteomes" id="UP000037035">
    <property type="component" value="Unassembled WGS sequence"/>
</dbReference>
<dbReference type="EMBL" id="LAVV01008268">
    <property type="protein sequence ID" value="KNZ53285.1"/>
    <property type="molecule type" value="Genomic_DNA"/>
</dbReference>
<sequence>MHCLFYLACIFLALQAALAVPTTLSPRADQTANAKGQSDQKCLYFGCGGYGLGYGGYGLGYGGYGLGYGGYGLGYGGYGLGYGGYGLGYGAAYLNPYSMYYTPGWGLWKKDAPAAGQNTSPELPSGCPCELTWVFQPSSPITLIFMLMGQWIDMLAMDQAKDVGWDATICGESLPYTRHNPVKHSKKNSQVTLGASG</sequence>
<keyword evidence="1" id="KW-0732">Signal</keyword>
<name>A0A0L6UZH1_9BASI</name>
<dbReference type="OrthoDB" id="2507116at2759"/>
<accession>A0A0L6UZH1</accession>
<proteinExistence type="predicted"/>
<comment type="caution">
    <text evidence="2">The sequence shown here is derived from an EMBL/GenBank/DDBJ whole genome shotgun (WGS) entry which is preliminary data.</text>
</comment>
<evidence type="ECO:0000313" key="2">
    <source>
        <dbReference type="EMBL" id="KNZ53285.1"/>
    </source>
</evidence>
<keyword evidence="3" id="KW-1185">Reference proteome</keyword>
<dbReference type="AlphaFoldDB" id="A0A0L6UZH1"/>
<organism evidence="2 3">
    <name type="scientific">Puccinia sorghi</name>
    <dbReference type="NCBI Taxonomy" id="27349"/>
    <lineage>
        <taxon>Eukaryota</taxon>
        <taxon>Fungi</taxon>
        <taxon>Dikarya</taxon>
        <taxon>Basidiomycota</taxon>
        <taxon>Pucciniomycotina</taxon>
        <taxon>Pucciniomycetes</taxon>
        <taxon>Pucciniales</taxon>
        <taxon>Pucciniaceae</taxon>
        <taxon>Puccinia</taxon>
    </lineage>
</organism>
<feature type="chain" id="PRO_5005567703" evidence="1">
    <location>
        <begin position="20"/>
        <end position="197"/>
    </location>
</feature>
<protein>
    <submittedName>
        <fullName evidence="2">Uncharacterized protein</fullName>
    </submittedName>
</protein>
<gene>
    <name evidence="2" type="ORF">VP01_328g2</name>
</gene>
<reference evidence="2 3" key="1">
    <citation type="submission" date="2015-08" db="EMBL/GenBank/DDBJ databases">
        <title>Next Generation Sequencing and Analysis of the Genome of Puccinia sorghi L Schw, the Causal Agent of Maize Common Rust.</title>
        <authorList>
            <person name="Rochi L."/>
            <person name="Burguener G."/>
            <person name="Darino M."/>
            <person name="Turjanski A."/>
            <person name="Kreff E."/>
            <person name="Dieguez M.J."/>
            <person name="Sacco F."/>
        </authorList>
    </citation>
    <scope>NUCLEOTIDE SEQUENCE [LARGE SCALE GENOMIC DNA]</scope>
    <source>
        <strain evidence="2 3">RO10H11247</strain>
    </source>
</reference>
<evidence type="ECO:0000256" key="1">
    <source>
        <dbReference type="SAM" id="SignalP"/>
    </source>
</evidence>
<dbReference type="VEuPathDB" id="FungiDB:VP01_328g2"/>
<feature type="signal peptide" evidence="1">
    <location>
        <begin position="1"/>
        <end position="19"/>
    </location>
</feature>